<reference evidence="1" key="1">
    <citation type="submission" date="2022-06" db="EMBL/GenBank/DDBJ databases">
        <title>Genome sequencing of Brevibacillus sp. BB3-R1.</title>
        <authorList>
            <person name="Heo J."/>
            <person name="Lee D."/>
            <person name="Won M."/>
            <person name="Han B.-H."/>
            <person name="Hong S.-B."/>
            <person name="Kwon S.-W."/>
        </authorList>
    </citation>
    <scope>NUCLEOTIDE SEQUENCE</scope>
    <source>
        <strain evidence="1">BB3-R1</strain>
    </source>
</reference>
<protein>
    <submittedName>
        <fullName evidence="1">Uncharacterized protein</fullName>
    </submittedName>
</protein>
<dbReference type="Proteomes" id="UP001056500">
    <property type="component" value="Chromosome"/>
</dbReference>
<organism evidence="1 2">
    <name type="scientific">Brevibacillus ruminantium</name>
    <dbReference type="NCBI Taxonomy" id="2950604"/>
    <lineage>
        <taxon>Bacteria</taxon>
        <taxon>Bacillati</taxon>
        <taxon>Bacillota</taxon>
        <taxon>Bacilli</taxon>
        <taxon>Bacillales</taxon>
        <taxon>Paenibacillaceae</taxon>
        <taxon>Brevibacillus</taxon>
    </lineage>
</organism>
<dbReference type="RefSeq" id="WP_251874155.1">
    <property type="nucleotide sequence ID" value="NZ_CP098755.1"/>
</dbReference>
<dbReference type="EMBL" id="CP098755">
    <property type="protein sequence ID" value="USG67051.1"/>
    <property type="molecule type" value="Genomic_DNA"/>
</dbReference>
<evidence type="ECO:0000313" key="1">
    <source>
        <dbReference type="EMBL" id="USG67051.1"/>
    </source>
</evidence>
<proteinExistence type="predicted"/>
<evidence type="ECO:0000313" key="2">
    <source>
        <dbReference type="Proteomes" id="UP001056500"/>
    </source>
</evidence>
<keyword evidence="2" id="KW-1185">Reference proteome</keyword>
<accession>A0ABY4WJT8</accession>
<sequence>MRFWAHTITALKQAYPVFDEQAVLRHAAEDASGDSLIAALVNGLHRVSDTMVLI</sequence>
<name>A0ABY4WJT8_9BACL</name>
<gene>
    <name evidence="1" type="ORF">NDK47_07100</name>
</gene>